<dbReference type="Gene3D" id="3.40.630.30">
    <property type="match status" value="1"/>
</dbReference>
<dbReference type="InterPro" id="IPR024320">
    <property type="entry name" value="LPG_synthase_C"/>
</dbReference>
<dbReference type="PANTHER" id="PTHR41373:SF1">
    <property type="entry name" value="PHOSPHATIDYLGLYCEROL LYSYLTRANSFERASE C-TERMINAL DOMAIN-CONTAINING PROTEIN"/>
    <property type="match status" value="1"/>
</dbReference>
<evidence type="ECO:0000313" key="3">
    <source>
        <dbReference type="Proteomes" id="UP001279681"/>
    </source>
</evidence>
<dbReference type="Proteomes" id="UP001279681">
    <property type="component" value="Unassembled WGS sequence"/>
</dbReference>
<keyword evidence="3" id="KW-1185">Reference proteome</keyword>
<proteinExistence type="predicted"/>
<dbReference type="InterPro" id="IPR016181">
    <property type="entry name" value="Acyl_CoA_acyltransferase"/>
</dbReference>
<gene>
    <name evidence="2" type="ORF">RFV38_03420</name>
</gene>
<dbReference type="PANTHER" id="PTHR41373">
    <property type="entry name" value="DUF2156 DOMAIN-CONTAINING PROTEIN"/>
    <property type="match status" value="1"/>
</dbReference>
<dbReference type="InterPro" id="IPR016732">
    <property type="entry name" value="UCP018688"/>
</dbReference>
<protein>
    <submittedName>
        <fullName evidence="2">Phosphatidylglycerol lysyltransferase domain-containing protein</fullName>
    </submittedName>
</protein>
<comment type="caution">
    <text evidence="2">The sequence shown here is derived from an EMBL/GenBank/DDBJ whole genome shotgun (WGS) entry which is preliminary data.</text>
</comment>
<dbReference type="Pfam" id="PF09924">
    <property type="entry name" value="LPG_synthase_C"/>
    <property type="match status" value="1"/>
</dbReference>
<accession>A0ABU4WAF2</accession>
<sequence length="282" mass="33829">MDWKKLTIESRDIIQEFLQNKFETSDMNFTNIFLWSFSEDIQYVVNDEVLYIRGFYEGNEYYFLPVSKENNKEKIVEAVRKIKENNGKIVFIPEEYVELLKEYFLIQEERDSFDYIYLQKDLAELKGRKFSSKKNKINKFKKEYNFTYEKISKENIEDIRIFQREWTENRKDDNIILSETLGIEQLLNNYEKLELRGGVIKVDEKIVSYAIGEKLSDSMGVIHIEKGLFDYQGSYQMINMYVAKEEFSDVEFMNREDDFGSLGLREAKLSYQPIKFIKKYSI</sequence>
<feature type="domain" description="Phosphatidylglycerol lysyltransferase C-terminal" evidence="1">
    <location>
        <begin position="23"/>
        <end position="281"/>
    </location>
</feature>
<organism evidence="2 3">
    <name type="scientific">Candidatus Cetobacterium colombiensis</name>
    <dbReference type="NCBI Taxonomy" id="3073100"/>
    <lineage>
        <taxon>Bacteria</taxon>
        <taxon>Fusobacteriati</taxon>
        <taxon>Fusobacteriota</taxon>
        <taxon>Fusobacteriia</taxon>
        <taxon>Fusobacteriales</taxon>
        <taxon>Fusobacteriaceae</taxon>
        <taxon>Cetobacterium</taxon>
    </lineage>
</organism>
<evidence type="ECO:0000313" key="2">
    <source>
        <dbReference type="EMBL" id="MDX8335556.1"/>
    </source>
</evidence>
<dbReference type="EMBL" id="JAVIKH010000003">
    <property type="protein sequence ID" value="MDX8335556.1"/>
    <property type="molecule type" value="Genomic_DNA"/>
</dbReference>
<reference evidence="3" key="1">
    <citation type="submission" date="2023-07" db="EMBL/GenBank/DDBJ databases">
        <authorList>
            <person name="Colorado M.A."/>
            <person name="Villamil L.M."/>
            <person name="Melo J.F."/>
            <person name="Rodriguez J.A."/>
            <person name="Ruiz R.Y."/>
        </authorList>
    </citation>
    <scope>NUCLEOTIDE SEQUENCE [LARGE SCALE GENOMIC DNA]</scope>
    <source>
        <strain evidence="3">C33</strain>
    </source>
</reference>
<dbReference type="SUPFAM" id="SSF55729">
    <property type="entry name" value="Acyl-CoA N-acyltransferases (Nat)"/>
    <property type="match status" value="2"/>
</dbReference>
<evidence type="ECO:0000259" key="1">
    <source>
        <dbReference type="Pfam" id="PF09924"/>
    </source>
</evidence>
<name>A0ABU4WAF2_9FUSO</name>
<dbReference type="RefSeq" id="WP_320312965.1">
    <property type="nucleotide sequence ID" value="NZ_JAVIKH010000003.1"/>
</dbReference>
<dbReference type="PIRSF" id="PIRSF018688">
    <property type="entry name" value="UCP018688"/>
    <property type="match status" value="1"/>
</dbReference>